<dbReference type="GO" id="GO:0008270">
    <property type="term" value="F:zinc ion binding"/>
    <property type="evidence" value="ECO:0007669"/>
    <property type="project" value="UniProtKB-KW"/>
</dbReference>
<dbReference type="CDD" id="cd18793">
    <property type="entry name" value="SF2_C_SNF"/>
    <property type="match status" value="1"/>
</dbReference>
<dbReference type="InterPro" id="IPR038718">
    <property type="entry name" value="SNF2-like_sf"/>
</dbReference>
<keyword evidence="1" id="KW-0378">Hydrolase</keyword>
<dbReference type="InterPro" id="IPR013663">
    <property type="entry name" value="Helicase_SWF/SNF/SWI_bac"/>
</dbReference>
<dbReference type="RefSeq" id="WP_160197722.1">
    <property type="nucleotide sequence ID" value="NZ_QXXA01000011.1"/>
</dbReference>
<evidence type="ECO:0000259" key="4">
    <source>
        <dbReference type="PROSITE" id="PS51192"/>
    </source>
</evidence>
<dbReference type="GO" id="GO:0005524">
    <property type="term" value="F:ATP binding"/>
    <property type="evidence" value="ECO:0007669"/>
    <property type="project" value="InterPro"/>
</dbReference>
<dbReference type="FunFam" id="3.40.50.300:FF:000533">
    <property type="entry name" value="Helicase, Snf2 family"/>
    <property type="match status" value="1"/>
</dbReference>
<feature type="domain" description="Helicase C-terminal" evidence="5">
    <location>
        <begin position="914"/>
        <end position="1071"/>
    </location>
</feature>
<keyword evidence="6" id="KW-0347">Helicase</keyword>
<sequence>MFNITEDSIKKSTLNDRTFKKSINYYKNNYVKNLLYYKNKFTFSAIVEGTKNYNVDINFDKNGELQHAECNCPAYREYWGYCKHISATLLDIMHKDKIGTFDSKEKRNNEQIQKLLDNYRFNSDSKIPINIEYNYEFYPHGTSGYKNASTLNLRIGEDKLYVVKSIKALFQHIEHNESMVYGKNFTFEPKIHKFKEEDQPIIDMLKEIYDNESYINEYSSYGSGSLFKGKNVILTPNTLKRFFSMMKQRKLNARIYHNYYENIEVKDDDIDLSFSLKDSEKNLSLEMDYNGLLVPLDQNGNYFFSNKSILNISEKQRKNLIPIYNQLSKNIETSIKIPKEYREDFISEIYPSIKKIGNINIDEKVKSSIYNPDLIKEVYLDNENNNIIASIKLIYGDTTIEPFSKEKRDLQNDEKILLRDLEKENEILNIFENANFKVNKDNNIYLDDEEDIYNFLNNMLPKLQKQADIYYSNSFKNIEVKTSSAFSGGIRLNEKTDMLEFNFEIDGVNDDDLREIFNSIKKNKKYYRLKDGSFLPLSINNLTHMSNIIDNLDLDLDNFNNSIIEIPKFNSLYLDSEFQGEFNYINRNLAFKQLVQNIKEPKDMEFSPPEDLTNILRNYQMVGFKWLKTLSTYSLGGILADDMGLGKTLQVLSFLLSEKKEKGSKPSLIIVPTSLVYNWEDEKNKFAKNLNTLVISGDKNSRKEMINQINEYDLIITSYPLIRRDSELYSDFNFRYCILDEAQHIKNPTSQNAKSVKMINSENNFALTGTPIENSLTELWSIFDFIMPGYLFSHNKFMKKFEKPIIKNDNNEALDTFKKHITPFILRRLKKDVLQELPEKIEHKITAELTNDQKKVYLSFLNEIKGEIKSSIAEKGFNKSQMKILAGLTRLRQICCHPNTFIENYNGSSGKLKLLEEILDDTLESNHRILLFSQFTSMLFIIKKLLKSKNIKYKYLDGSTKSEERRELVKEFNNGEGDVFLISLRAGGTGLNLTGADTVIHFDPWWNPAVENQATDRAHRIGQKNTVHVMNLITKGTIEEKIYELQEKKKKIVDSVIKPGEKMVSKMTEKELRDIFGI</sequence>
<dbReference type="PROSITE" id="PS51192">
    <property type="entry name" value="HELICASE_ATP_BIND_1"/>
    <property type="match status" value="1"/>
</dbReference>
<reference evidence="6 7" key="1">
    <citation type="submission" date="2018-08" db="EMBL/GenBank/DDBJ databases">
        <title>Murine metabolic-syndrome-specific gut microbial biobank.</title>
        <authorList>
            <person name="Liu C."/>
        </authorList>
    </citation>
    <scope>NUCLEOTIDE SEQUENCE [LARGE SCALE GENOMIC DNA]</scope>
    <source>
        <strain evidence="6 7">583</strain>
    </source>
</reference>
<keyword evidence="2" id="KW-0862">Zinc</keyword>
<dbReference type="PROSITE" id="PS51194">
    <property type="entry name" value="HELICASE_CTER"/>
    <property type="match status" value="1"/>
</dbReference>
<dbReference type="InterPro" id="IPR049730">
    <property type="entry name" value="SNF2/RAD54-like_C"/>
</dbReference>
<dbReference type="GO" id="GO:0004386">
    <property type="term" value="F:helicase activity"/>
    <property type="evidence" value="ECO:0007669"/>
    <property type="project" value="UniProtKB-KW"/>
</dbReference>
<dbReference type="SMART" id="SM00487">
    <property type="entry name" value="DEXDc"/>
    <property type="match status" value="1"/>
</dbReference>
<feature type="domain" description="Helicase ATP-binding" evidence="4">
    <location>
        <begin position="628"/>
        <end position="789"/>
    </location>
</feature>
<name>A0A845R428_9CLOT</name>
<dbReference type="Proteomes" id="UP000467132">
    <property type="component" value="Unassembled WGS sequence"/>
</dbReference>
<dbReference type="PANTHER" id="PTHR10799">
    <property type="entry name" value="SNF2/RAD54 HELICASE FAMILY"/>
    <property type="match status" value="1"/>
</dbReference>
<proteinExistence type="predicted"/>
<dbReference type="Gene3D" id="3.40.50.300">
    <property type="entry name" value="P-loop containing nucleotide triphosphate hydrolases"/>
    <property type="match status" value="1"/>
</dbReference>
<dbReference type="InterPro" id="IPR000330">
    <property type="entry name" value="SNF2_N"/>
</dbReference>
<comment type="caution">
    <text evidence="6">The sequence shown here is derived from an EMBL/GenBank/DDBJ whole genome shotgun (WGS) entry which is preliminary data.</text>
</comment>
<keyword evidence="6" id="KW-0547">Nucleotide-binding</keyword>
<dbReference type="Pfam" id="PF00271">
    <property type="entry name" value="Helicase_C"/>
    <property type="match status" value="1"/>
</dbReference>
<accession>A0A845R428</accession>
<dbReference type="InterPro" id="IPR027417">
    <property type="entry name" value="P-loop_NTPase"/>
</dbReference>
<keyword evidence="7" id="KW-1185">Reference proteome</keyword>
<dbReference type="Pfam" id="PF00176">
    <property type="entry name" value="SNF2-rel_dom"/>
    <property type="match status" value="1"/>
</dbReference>
<evidence type="ECO:0000259" key="3">
    <source>
        <dbReference type="PROSITE" id="PS50966"/>
    </source>
</evidence>
<feature type="domain" description="SWIM-type" evidence="3">
    <location>
        <begin position="53"/>
        <end position="93"/>
    </location>
</feature>
<evidence type="ECO:0000313" key="6">
    <source>
        <dbReference type="EMBL" id="NBI07253.1"/>
    </source>
</evidence>
<organism evidence="6 7">
    <name type="scientific">Senegalia massiliensis</name>
    <dbReference type="NCBI Taxonomy" id="1720316"/>
    <lineage>
        <taxon>Bacteria</taxon>
        <taxon>Bacillati</taxon>
        <taxon>Bacillota</taxon>
        <taxon>Clostridia</taxon>
        <taxon>Eubacteriales</taxon>
        <taxon>Clostridiaceae</taxon>
        <taxon>Senegalia</taxon>
    </lineage>
</organism>
<evidence type="ECO:0000256" key="1">
    <source>
        <dbReference type="ARBA" id="ARBA00022801"/>
    </source>
</evidence>
<dbReference type="PROSITE" id="PS50966">
    <property type="entry name" value="ZF_SWIM"/>
    <property type="match status" value="1"/>
</dbReference>
<dbReference type="Pfam" id="PF08455">
    <property type="entry name" value="SNF2_assoc"/>
    <property type="match status" value="1"/>
</dbReference>
<keyword evidence="6" id="KW-0067">ATP-binding</keyword>
<dbReference type="Gene3D" id="3.40.50.10810">
    <property type="entry name" value="Tandem AAA-ATPase domain"/>
    <property type="match status" value="1"/>
</dbReference>
<evidence type="ECO:0000259" key="5">
    <source>
        <dbReference type="PROSITE" id="PS51194"/>
    </source>
</evidence>
<keyword evidence="2" id="KW-0863">Zinc-finger</keyword>
<evidence type="ECO:0000256" key="2">
    <source>
        <dbReference type="PROSITE-ProRule" id="PRU00325"/>
    </source>
</evidence>
<keyword evidence="2" id="KW-0479">Metal-binding</keyword>
<dbReference type="FunFam" id="3.40.50.10810:FF:000054">
    <property type="entry name" value="Helicase, Snf2 family"/>
    <property type="match status" value="1"/>
</dbReference>
<gene>
    <name evidence="6" type="ORF">D3Z33_10370</name>
</gene>
<dbReference type="GO" id="GO:0016787">
    <property type="term" value="F:hydrolase activity"/>
    <property type="evidence" value="ECO:0007669"/>
    <property type="project" value="UniProtKB-KW"/>
</dbReference>
<evidence type="ECO:0000313" key="7">
    <source>
        <dbReference type="Proteomes" id="UP000467132"/>
    </source>
</evidence>
<dbReference type="EMBL" id="QXXA01000011">
    <property type="protein sequence ID" value="NBI07253.1"/>
    <property type="molecule type" value="Genomic_DNA"/>
</dbReference>
<protein>
    <submittedName>
        <fullName evidence="6">Helicase</fullName>
    </submittedName>
</protein>
<dbReference type="CDD" id="cd18012">
    <property type="entry name" value="DEXQc_arch_SWI2_SNF2"/>
    <property type="match status" value="1"/>
</dbReference>
<dbReference type="OrthoDB" id="9760715at2"/>
<dbReference type="AlphaFoldDB" id="A0A845R428"/>
<dbReference type="SUPFAM" id="SSF52540">
    <property type="entry name" value="P-loop containing nucleoside triphosphate hydrolases"/>
    <property type="match status" value="2"/>
</dbReference>
<dbReference type="InterPro" id="IPR014001">
    <property type="entry name" value="Helicase_ATP-bd"/>
</dbReference>
<dbReference type="SMART" id="SM00490">
    <property type="entry name" value="HELICc"/>
    <property type="match status" value="1"/>
</dbReference>
<dbReference type="InterPro" id="IPR007527">
    <property type="entry name" value="Znf_SWIM"/>
</dbReference>
<dbReference type="InterPro" id="IPR001650">
    <property type="entry name" value="Helicase_C-like"/>
</dbReference>